<protein>
    <submittedName>
        <fullName evidence="1">Uncharacterized protein</fullName>
    </submittedName>
</protein>
<dbReference type="AlphaFoldDB" id="A0A423JZE6"/>
<evidence type="ECO:0000313" key="2">
    <source>
        <dbReference type="Proteomes" id="UP000285349"/>
    </source>
</evidence>
<comment type="caution">
    <text evidence="1">The sequence shown here is derived from an EMBL/GenBank/DDBJ whole genome shotgun (WGS) entry which is preliminary data.</text>
</comment>
<organism evidence="1 2">
    <name type="scientific">Pseudomonas frederiksbergensis</name>
    <dbReference type="NCBI Taxonomy" id="104087"/>
    <lineage>
        <taxon>Bacteria</taxon>
        <taxon>Pseudomonadati</taxon>
        <taxon>Pseudomonadota</taxon>
        <taxon>Gammaproteobacteria</taxon>
        <taxon>Pseudomonadales</taxon>
        <taxon>Pseudomonadaceae</taxon>
        <taxon>Pseudomonas</taxon>
    </lineage>
</organism>
<gene>
    <name evidence="1" type="ORF">BK666_20035</name>
</gene>
<accession>A0A423JZE6</accession>
<proteinExistence type="predicted"/>
<dbReference type="Proteomes" id="UP000285349">
    <property type="component" value="Unassembled WGS sequence"/>
</dbReference>
<reference evidence="1 2" key="1">
    <citation type="submission" date="2016-10" db="EMBL/GenBank/DDBJ databases">
        <title>Comparative genome analysis of multiple Pseudomonas spp. focuses on biocontrol and plant growth promoting traits.</title>
        <authorList>
            <person name="Tao X.-Y."/>
            <person name="Taylor C.G."/>
        </authorList>
    </citation>
    <scope>NUCLEOTIDE SEQUENCE [LARGE SCALE GENOMIC DNA]</scope>
    <source>
        <strain evidence="1 2">37A10</strain>
    </source>
</reference>
<dbReference type="EMBL" id="MOBQ01000024">
    <property type="protein sequence ID" value="RON43377.1"/>
    <property type="molecule type" value="Genomic_DNA"/>
</dbReference>
<name>A0A423JZE6_9PSED</name>
<sequence>MGASYAQSIIGATEKRRERGAGVAVIGGIGGFGLGRAGRWGVYQDWVEGGGGVLGVDAHGVKCQVGGACRKLFIFGFFSASPKNPASRFFR</sequence>
<evidence type="ECO:0000313" key="1">
    <source>
        <dbReference type="EMBL" id="RON43377.1"/>
    </source>
</evidence>